<protein>
    <submittedName>
        <fullName evidence="1">Uncharacterized protein</fullName>
    </submittedName>
</protein>
<evidence type="ECO:0000313" key="1">
    <source>
        <dbReference type="EMBL" id="KAG2938205.1"/>
    </source>
</evidence>
<dbReference type="EMBL" id="RCMI01000068">
    <property type="protein sequence ID" value="KAG2938205.1"/>
    <property type="molecule type" value="Genomic_DNA"/>
</dbReference>
<sequence>MFSEDAAKEDAQFKTVSRRTYNRLVNKLMRPTISLFRDDELKMIFAVAKTQVTS</sequence>
<dbReference type="Proteomes" id="UP000774804">
    <property type="component" value="Unassembled WGS sequence"/>
</dbReference>
<proteinExistence type="predicted"/>
<accession>A0A8T1DBQ0</accession>
<comment type="caution">
    <text evidence="1">The sequence shown here is derived from an EMBL/GenBank/DDBJ whole genome shotgun (WGS) entry which is preliminary data.</text>
</comment>
<reference evidence="1" key="1">
    <citation type="submission" date="2018-10" db="EMBL/GenBank/DDBJ databases">
        <title>Effector identification in a new, highly contiguous assembly of the strawberry crown rot pathogen Phytophthora cactorum.</title>
        <authorList>
            <person name="Armitage A.D."/>
            <person name="Nellist C.F."/>
            <person name="Bates H."/>
            <person name="Vickerstaff R.J."/>
            <person name="Harrison R.J."/>
        </authorList>
    </citation>
    <scope>NUCLEOTIDE SEQUENCE</scope>
    <source>
        <strain evidence="1">4032</strain>
    </source>
</reference>
<gene>
    <name evidence="1" type="ORF">PC115_g3838</name>
</gene>
<organism evidence="1 2">
    <name type="scientific">Phytophthora cactorum</name>
    <dbReference type="NCBI Taxonomy" id="29920"/>
    <lineage>
        <taxon>Eukaryota</taxon>
        <taxon>Sar</taxon>
        <taxon>Stramenopiles</taxon>
        <taxon>Oomycota</taxon>
        <taxon>Peronosporomycetes</taxon>
        <taxon>Peronosporales</taxon>
        <taxon>Peronosporaceae</taxon>
        <taxon>Phytophthora</taxon>
    </lineage>
</organism>
<evidence type="ECO:0000313" key="2">
    <source>
        <dbReference type="Proteomes" id="UP000774804"/>
    </source>
</evidence>
<name>A0A8T1DBQ0_9STRA</name>
<dbReference type="AlphaFoldDB" id="A0A8T1DBQ0"/>